<dbReference type="RefSeq" id="WP_231487103.1">
    <property type="nucleotide sequence ID" value="NZ_BAAAZO010000008.1"/>
</dbReference>
<feature type="transmembrane region" description="Helical" evidence="1">
    <location>
        <begin position="37"/>
        <end position="55"/>
    </location>
</feature>
<organism evidence="2 3">
    <name type="scientific">Kineosporia mesophila</name>
    <dbReference type="NCBI Taxonomy" id="566012"/>
    <lineage>
        <taxon>Bacteria</taxon>
        <taxon>Bacillati</taxon>
        <taxon>Actinomycetota</taxon>
        <taxon>Actinomycetes</taxon>
        <taxon>Kineosporiales</taxon>
        <taxon>Kineosporiaceae</taxon>
        <taxon>Kineosporia</taxon>
    </lineage>
</organism>
<feature type="transmembrane region" description="Helical" evidence="1">
    <location>
        <begin position="7"/>
        <end position="25"/>
    </location>
</feature>
<evidence type="ECO:0000313" key="3">
    <source>
        <dbReference type="Proteomes" id="UP001501074"/>
    </source>
</evidence>
<comment type="caution">
    <text evidence="2">The sequence shown here is derived from an EMBL/GenBank/DDBJ whole genome shotgun (WGS) entry which is preliminary data.</text>
</comment>
<dbReference type="EMBL" id="BAAAZO010000008">
    <property type="protein sequence ID" value="GAA3621207.1"/>
    <property type="molecule type" value="Genomic_DNA"/>
</dbReference>
<evidence type="ECO:0000256" key="1">
    <source>
        <dbReference type="SAM" id="Phobius"/>
    </source>
</evidence>
<reference evidence="3" key="1">
    <citation type="journal article" date="2019" name="Int. J. Syst. Evol. Microbiol.">
        <title>The Global Catalogue of Microorganisms (GCM) 10K type strain sequencing project: providing services to taxonomists for standard genome sequencing and annotation.</title>
        <authorList>
            <consortium name="The Broad Institute Genomics Platform"/>
            <consortium name="The Broad Institute Genome Sequencing Center for Infectious Disease"/>
            <person name="Wu L."/>
            <person name="Ma J."/>
        </authorList>
    </citation>
    <scope>NUCLEOTIDE SEQUENCE [LARGE SCALE GENOMIC DNA]</scope>
    <source>
        <strain evidence="3">JCM 16902</strain>
    </source>
</reference>
<keyword evidence="3" id="KW-1185">Reference proteome</keyword>
<gene>
    <name evidence="2" type="ORF">GCM10022223_42600</name>
</gene>
<keyword evidence="1" id="KW-0472">Membrane</keyword>
<dbReference type="Proteomes" id="UP001501074">
    <property type="component" value="Unassembled WGS sequence"/>
</dbReference>
<accession>A0ABP6ZZG7</accession>
<name>A0ABP6ZZG7_9ACTN</name>
<evidence type="ECO:0000313" key="2">
    <source>
        <dbReference type="EMBL" id="GAA3621207.1"/>
    </source>
</evidence>
<protein>
    <submittedName>
        <fullName evidence="2">Uncharacterized protein</fullName>
    </submittedName>
</protein>
<proteinExistence type="predicted"/>
<sequence>MLTANRLTWFIVSLCFGLPIMALMLSPDEGHDRGSLTSAALFAVAMATIVTICFSRGKR</sequence>
<keyword evidence="1" id="KW-0812">Transmembrane</keyword>
<keyword evidence="1" id="KW-1133">Transmembrane helix</keyword>